<dbReference type="Proteomes" id="UP001341840">
    <property type="component" value="Unassembled WGS sequence"/>
</dbReference>
<protein>
    <submittedName>
        <fullName evidence="2">Uncharacterized protein</fullName>
    </submittedName>
</protein>
<keyword evidence="3" id="KW-1185">Reference proteome</keyword>
<comment type="caution">
    <text evidence="2">The sequence shown here is derived from an EMBL/GenBank/DDBJ whole genome shotgun (WGS) entry which is preliminary data.</text>
</comment>
<evidence type="ECO:0000313" key="2">
    <source>
        <dbReference type="EMBL" id="MED6221396.1"/>
    </source>
</evidence>
<reference evidence="2 3" key="1">
    <citation type="journal article" date="2023" name="Plants (Basel)">
        <title>Bridging the Gap: Combining Genomics and Transcriptomics Approaches to Understand Stylosanthes scabra, an Orphan Legume from the Brazilian Caatinga.</title>
        <authorList>
            <person name="Ferreira-Neto J.R.C."/>
            <person name="da Silva M.D."/>
            <person name="Binneck E."/>
            <person name="de Melo N.F."/>
            <person name="da Silva R.H."/>
            <person name="de Melo A.L.T.M."/>
            <person name="Pandolfi V."/>
            <person name="Bustamante F.O."/>
            <person name="Brasileiro-Vidal A.C."/>
            <person name="Benko-Iseppon A.M."/>
        </authorList>
    </citation>
    <scope>NUCLEOTIDE SEQUENCE [LARGE SCALE GENOMIC DNA]</scope>
    <source>
        <tissue evidence="2">Leaves</tissue>
    </source>
</reference>
<feature type="region of interest" description="Disordered" evidence="1">
    <location>
        <begin position="82"/>
        <end position="101"/>
    </location>
</feature>
<proteinExistence type="predicted"/>
<sequence length="170" mass="19290">MQGRLKFEESKPEMKFDSDPFEVNSSYVEPCCFGVNMVGFASFEFDTSLGDFEKNIRQVFLGVGEGCSSFEKEKMKKELAHKEEQVRQRYGPRRTEASSSMNAQVNSDFPIAMRWMREVQKIKIEKLENIMSIGLDVISEVVEVELVVEEGLMVDSVQIGVGLDSVLIEV</sequence>
<dbReference type="EMBL" id="JASCZI010272272">
    <property type="protein sequence ID" value="MED6221396.1"/>
    <property type="molecule type" value="Genomic_DNA"/>
</dbReference>
<organism evidence="2 3">
    <name type="scientific">Stylosanthes scabra</name>
    <dbReference type="NCBI Taxonomy" id="79078"/>
    <lineage>
        <taxon>Eukaryota</taxon>
        <taxon>Viridiplantae</taxon>
        <taxon>Streptophyta</taxon>
        <taxon>Embryophyta</taxon>
        <taxon>Tracheophyta</taxon>
        <taxon>Spermatophyta</taxon>
        <taxon>Magnoliopsida</taxon>
        <taxon>eudicotyledons</taxon>
        <taxon>Gunneridae</taxon>
        <taxon>Pentapetalae</taxon>
        <taxon>rosids</taxon>
        <taxon>fabids</taxon>
        <taxon>Fabales</taxon>
        <taxon>Fabaceae</taxon>
        <taxon>Papilionoideae</taxon>
        <taxon>50 kb inversion clade</taxon>
        <taxon>dalbergioids sensu lato</taxon>
        <taxon>Dalbergieae</taxon>
        <taxon>Pterocarpus clade</taxon>
        <taxon>Stylosanthes</taxon>
    </lineage>
</organism>
<name>A0ABU6ZHF8_9FABA</name>
<accession>A0ABU6ZHF8</accession>
<gene>
    <name evidence="2" type="ORF">PIB30_054246</name>
</gene>
<evidence type="ECO:0000313" key="3">
    <source>
        <dbReference type="Proteomes" id="UP001341840"/>
    </source>
</evidence>
<evidence type="ECO:0000256" key="1">
    <source>
        <dbReference type="SAM" id="MobiDB-lite"/>
    </source>
</evidence>